<reference evidence="2" key="1">
    <citation type="submission" date="2013-01" db="EMBL/GenBank/DDBJ databases">
        <title>Unveiling the Trypanosoma rangeli genome, the neglected and avirulent trypanosome of mammals.</title>
        <authorList>
            <person name="Stoco P.H."/>
            <person name="Wagner G."/>
            <person name="Gerber A."/>
            <person name="Zaha A."/>
            <person name="Monteiro K.M."/>
            <person name="Thompson C."/>
            <person name="Bartholomeu D.C."/>
            <person name="Bahia D."/>
            <person name="Loreto E."/>
            <person name="Prestes E.B."/>
            <person name="De Moraes M.H."/>
            <person name="Lueckemeyer D.D."/>
            <person name="Lima F.M."/>
            <person name="Vallejo G.A."/>
            <person name="Silveira Filho J.F."/>
            <person name="Tyler K.M."/>
            <person name="Almeida L.G."/>
            <person name="Steindel M."/>
            <person name="Ortiz M.F.D.E."/>
            <person name="Siervo M.A."/>
            <person name="Cunha O.L.D.E."/>
            <person name="Neto R."/>
            <person name="Rodrigues-Luiz G."/>
            <person name="Teixeira S.M."/>
            <person name="Silva R."/>
            <person name="Murta S.M."/>
            <person name="Sincero T.C."/>
            <person name="Mendes T.A."/>
            <person name="Urmenyi T.P."/>
            <person name="Da Rocha W.D."/>
            <person name="Vasconcellos A.T."/>
            <person name="Grisard E.C."/>
        </authorList>
    </citation>
    <scope>NUCLEOTIDE SEQUENCE</scope>
</reference>
<evidence type="ECO:0000313" key="2">
    <source>
        <dbReference type="EMBL" id="AGN32941.1"/>
    </source>
</evidence>
<dbReference type="EMBL" id="KC544879">
    <property type="protein sequence ID" value="AGN32941.1"/>
    <property type="molecule type" value="Genomic_DNA"/>
</dbReference>
<protein>
    <submittedName>
        <fullName evidence="2">Uncharacterized protein</fullName>
    </submittedName>
</protein>
<organism evidence="2">
    <name type="scientific">Trypanosoma rangeli</name>
    <dbReference type="NCBI Taxonomy" id="5698"/>
    <lineage>
        <taxon>Eukaryota</taxon>
        <taxon>Discoba</taxon>
        <taxon>Euglenozoa</taxon>
        <taxon>Kinetoplastea</taxon>
        <taxon>Metakinetoplastina</taxon>
        <taxon>Trypanosomatida</taxon>
        <taxon>Trypanosomatidae</taxon>
        <taxon>Trypanosoma</taxon>
        <taxon>Herpetosoma</taxon>
    </lineage>
</organism>
<feature type="compositionally biased region" description="Polar residues" evidence="1">
    <location>
        <begin position="13"/>
        <end position="30"/>
    </location>
</feature>
<sequence>MPLKSPRGEPCKASTTLTASSDPSRKSSSCFPRRSIAALRRRSSAAATKQSIPAGRYSSTSRMTLSSSSKVPPALTNTFVTMVGAERASLTCASKTDSTPVPYASLPNTTAAEYHASSEDTVSNTARTFTESRGTKQTVLKLTSTSHNAGFDVCAERIVREWALPLRFKASRTPTETSAVSARNNTSTTDCSSEKSFSTCVRADNKLPFESRITGLWENSSATAPPELVMYLPIAVPSDSSVTLRALKVQKNGGAK</sequence>
<accession>R9TNI8</accession>
<name>R9TNI8_TRYRA</name>
<evidence type="ECO:0000256" key="1">
    <source>
        <dbReference type="SAM" id="MobiDB-lite"/>
    </source>
</evidence>
<feature type="compositionally biased region" description="Low complexity" evidence="1">
    <location>
        <begin position="58"/>
        <end position="69"/>
    </location>
</feature>
<feature type="region of interest" description="Disordered" evidence="1">
    <location>
        <begin position="1"/>
        <end position="70"/>
    </location>
</feature>
<dbReference type="AlphaFoldDB" id="R9TNI8"/>
<proteinExistence type="predicted"/>
<feature type="compositionally biased region" description="Basic and acidic residues" evidence="1">
    <location>
        <begin position="1"/>
        <end position="10"/>
    </location>
</feature>